<evidence type="ECO:0000259" key="5">
    <source>
        <dbReference type="Pfam" id="PF25973"/>
    </source>
</evidence>
<organism evidence="6 7">
    <name type="scientific">Leptospira inadai serovar Lyme</name>
    <dbReference type="NCBI Taxonomy" id="293084"/>
    <lineage>
        <taxon>Bacteria</taxon>
        <taxon>Pseudomonadati</taxon>
        <taxon>Spirochaetota</taxon>
        <taxon>Spirochaetia</taxon>
        <taxon>Leptospirales</taxon>
        <taxon>Leptospiraceae</taxon>
        <taxon>Leptospira</taxon>
    </lineage>
</organism>
<evidence type="ECO:0000256" key="1">
    <source>
        <dbReference type="ARBA" id="ARBA00009477"/>
    </source>
</evidence>
<comment type="similarity">
    <text evidence="1">Belongs to the membrane fusion protein (MFP) (TC 8.A.1) family.</text>
</comment>
<reference evidence="6" key="1">
    <citation type="submission" date="2018-01" db="EMBL/GenBank/DDBJ databases">
        <title>Genomic characterization of Leptospira inadai serogroup Lyme isolated from captured rat in Brazil and comparative analysis with human reference strain.</title>
        <authorList>
            <person name="Moreno L.Z."/>
            <person name="Loureiro A.P."/>
            <person name="Miraglia F."/>
            <person name="Kremer F.S."/>
            <person name="Eslabao M.R."/>
            <person name="Dellagostin O.A."/>
            <person name="Lilenbaum W."/>
            <person name="Moreno A.M."/>
        </authorList>
    </citation>
    <scope>NUCLEOTIDE SEQUENCE [LARGE SCALE GENOMIC DNA]</scope>
    <source>
        <strain evidence="6">M34/99</strain>
    </source>
</reference>
<dbReference type="RefSeq" id="WP_010413808.1">
    <property type="nucleotide sequence ID" value="NZ_MCRM02000019.1"/>
</dbReference>
<protein>
    <submittedName>
        <fullName evidence="6">Efflux transporter periplasmic adaptor subunit</fullName>
    </submittedName>
</protein>
<comment type="caution">
    <text evidence="6">The sequence shown here is derived from an EMBL/GenBank/DDBJ whole genome shotgun (WGS) entry which is preliminary data.</text>
</comment>
<feature type="domain" description="CusB-like beta-barrel" evidence="4">
    <location>
        <begin position="304"/>
        <end position="374"/>
    </location>
</feature>
<keyword evidence="7" id="KW-1185">Reference proteome</keyword>
<sequence length="478" mass="53979">MMHCFQFSSVLRWWISFFFLWVLCCNKDKKPIEDEPLESKIRLEQVRLSDSSRNLKVFGSVSFFKKAEITSKVLGRIETYFKEEGEFVSAGDVLAKMETLSLEIQLSKDLASLEVQSRQRDLAQAKLTMARQRVDRELANIEKAEADVTDAREIRNNLRRSAENKKKLFEAGAVSETELKSIETSLNSSNISLFKAEKNLESLKLGYRKEDLKKANIPIPKTESELREAFIRLNTMIEGAELDMSEANLKATKKNIEATELLLKEARIKSPIKGIIATRMKGQGEAVKEGEALYVVVDTSKVILKFNVTESDLWKLKKDQTVKFTLDAYPDRNFVGFVHIISPLVDPQTRTVEVKVLSENANFSLKPGMFTRGEILQEDDKKRTFQIPASALSKQVEKRGVAWVADAEGRLFPKSVDVIRVTGNDLEVTGPLQEGAWIAVTELEKISEGQVAKLPKEKSPDSKKGTVPETQVRENSNN</sequence>
<dbReference type="Pfam" id="PF25954">
    <property type="entry name" value="Beta-barrel_RND_2"/>
    <property type="match status" value="1"/>
</dbReference>
<feature type="domain" description="CzcB-like barrel-sandwich hybrid" evidence="5">
    <location>
        <begin position="66"/>
        <end position="298"/>
    </location>
</feature>
<dbReference type="InterPro" id="IPR058647">
    <property type="entry name" value="BSH_CzcB-like"/>
</dbReference>
<gene>
    <name evidence="6" type="ORF">BES34_015675</name>
</gene>
<name>A0ABX4YFI2_9LEPT</name>
<feature type="region of interest" description="Disordered" evidence="3">
    <location>
        <begin position="451"/>
        <end position="478"/>
    </location>
</feature>
<dbReference type="EMBL" id="MCRM02000019">
    <property type="protein sequence ID" value="PNV73996.1"/>
    <property type="molecule type" value="Genomic_DNA"/>
</dbReference>
<dbReference type="NCBIfam" id="TIGR01730">
    <property type="entry name" value="RND_mfp"/>
    <property type="match status" value="1"/>
</dbReference>
<feature type="coiled-coil region" evidence="2">
    <location>
        <begin position="127"/>
        <end position="161"/>
    </location>
</feature>
<dbReference type="Gene3D" id="2.40.30.170">
    <property type="match status" value="1"/>
</dbReference>
<proteinExistence type="inferred from homology"/>
<evidence type="ECO:0000313" key="6">
    <source>
        <dbReference type="EMBL" id="PNV73996.1"/>
    </source>
</evidence>
<evidence type="ECO:0000259" key="4">
    <source>
        <dbReference type="Pfam" id="PF25954"/>
    </source>
</evidence>
<dbReference type="Gene3D" id="2.40.50.100">
    <property type="match status" value="2"/>
</dbReference>
<feature type="compositionally biased region" description="Basic and acidic residues" evidence="3">
    <location>
        <begin position="454"/>
        <end position="466"/>
    </location>
</feature>
<dbReference type="InterPro" id="IPR006143">
    <property type="entry name" value="RND_pump_MFP"/>
</dbReference>
<dbReference type="Gene3D" id="1.10.287.470">
    <property type="entry name" value="Helix hairpin bin"/>
    <property type="match status" value="2"/>
</dbReference>
<evidence type="ECO:0000256" key="3">
    <source>
        <dbReference type="SAM" id="MobiDB-lite"/>
    </source>
</evidence>
<dbReference type="Proteomes" id="UP000094669">
    <property type="component" value="Unassembled WGS sequence"/>
</dbReference>
<dbReference type="SUPFAM" id="SSF111369">
    <property type="entry name" value="HlyD-like secretion proteins"/>
    <property type="match status" value="2"/>
</dbReference>
<dbReference type="Pfam" id="PF25973">
    <property type="entry name" value="BSH_CzcB"/>
    <property type="match status" value="1"/>
</dbReference>
<evidence type="ECO:0000256" key="2">
    <source>
        <dbReference type="SAM" id="Coils"/>
    </source>
</evidence>
<keyword evidence="2" id="KW-0175">Coiled coil</keyword>
<dbReference type="PANTHER" id="PTHR30469">
    <property type="entry name" value="MULTIDRUG RESISTANCE PROTEIN MDTA"/>
    <property type="match status" value="1"/>
</dbReference>
<feature type="coiled-coil region" evidence="2">
    <location>
        <begin position="242"/>
        <end position="269"/>
    </location>
</feature>
<dbReference type="InterPro" id="IPR058792">
    <property type="entry name" value="Beta-barrel_RND_2"/>
</dbReference>
<dbReference type="PANTHER" id="PTHR30469:SF15">
    <property type="entry name" value="HLYD FAMILY OF SECRETION PROTEINS"/>
    <property type="match status" value="1"/>
</dbReference>
<dbReference type="Gene3D" id="2.40.420.20">
    <property type="match status" value="1"/>
</dbReference>
<evidence type="ECO:0000313" key="7">
    <source>
        <dbReference type="Proteomes" id="UP000094669"/>
    </source>
</evidence>
<accession>A0ABX4YFI2</accession>